<feature type="domain" description="NAD(P)-binding" evidence="2">
    <location>
        <begin position="12"/>
        <end position="246"/>
    </location>
</feature>
<dbReference type="InterPro" id="IPR036291">
    <property type="entry name" value="NAD(P)-bd_dom_sf"/>
</dbReference>
<dbReference type="PANTHER" id="PTHR43355:SF2">
    <property type="entry name" value="FLAVIN REDUCTASE (NADPH)"/>
    <property type="match status" value="1"/>
</dbReference>
<keyword evidence="4" id="KW-1185">Reference proteome</keyword>
<evidence type="ECO:0000313" key="3">
    <source>
        <dbReference type="EMBL" id="KAK3939959.1"/>
    </source>
</evidence>
<dbReference type="InterPro" id="IPR016040">
    <property type="entry name" value="NAD(P)-bd_dom"/>
</dbReference>
<dbReference type="GO" id="GO:0004074">
    <property type="term" value="F:biliverdin reductase [NAD(P)H] activity"/>
    <property type="evidence" value="ECO:0007669"/>
    <property type="project" value="TreeGrafter"/>
</dbReference>
<dbReference type="GO" id="GO:0042602">
    <property type="term" value="F:riboflavin reductase (NADPH) activity"/>
    <property type="evidence" value="ECO:0007669"/>
    <property type="project" value="TreeGrafter"/>
</dbReference>
<dbReference type="SUPFAM" id="SSF51735">
    <property type="entry name" value="NAD(P)-binding Rossmann-fold domains"/>
    <property type="match status" value="1"/>
</dbReference>
<dbReference type="Pfam" id="PF13460">
    <property type="entry name" value="NAD_binding_10"/>
    <property type="match status" value="1"/>
</dbReference>
<evidence type="ECO:0000256" key="1">
    <source>
        <dbReference type="ARBA" id="ARBA00038376"/>
    </source>
</evidence>
<sequence>MPQPKKTILFLGATGGCAFSALRRSLAANHTCIALCRTPSKLTSKLTPAEQSSPNLHIEPGNAHDIDALMRALLLPTPNSPPLVDTIISSIGAAPTLSLTGGIALDDPHACGTGMTALLTALRRCRDEKGAVGDPRIVAVSTTGISDSGRRDVPLLMVPLYHVLLREPHKDKKAMERALVASGERRWTVVRASLLTDGPGVEDGGRVRVRVGVEDLVVGGKEGVKSLAVGYTIAREDVGRWIFENLIQEDGEGGGGRWDGKAVTVTY</sequence>
<comment type="similarity">
    <text evidence="1">Belongs to the avfA family.</text>
</comment>
<comment type="caution">
    <text evidence="3">The sequence shown here is derived from an EMBL/GenBank/DDBJ whole genome shotgun (WGS) entry which is preliminary data.</text>
</comment>
<name>A0AAN6N7P8_9PEZI</name>
<dbReference type="EMBL" id="MU853802">
    <property type="protein sequence ID" value="KAK3939959.1"/>
    <property type="molecule type" value="Genomic_DNA"/>
</dbReference>
<protein>
    <submittedName>
        <fullName evidence="3">Oxidoreductase AflX</fullName>
    </submittedName>
</protein>
<organism evidence="3 4">
    <name type="scientific">Diplogelasinospora grovesii</name>
    <dbReference type="NCBI Taxonomy" id="303347"/>
    <lineage>
        <taxon>Eukaryota</taxon>
        <taxon>Fungi</taxon>
        <taxon>Dikarya</taxon>
        <taxon>Ascomycota</taxon>
        <taxon>Pezizomycotina</taxon>
        <taxon>Sordariomycetes</taxon>
        <taxon>Sordariomycetidae</taxon>
        <taxon>Sordariales</taxon>
        <taxon>Diplogelasinosporaceae</taxon>
        <taxon>Diplogelasinospora</taxon>
    </lineage>
</organism>
<reference evidence="4" key="1">
    <citation type="journal article" date="2023" name="Mol. Phylogenet. Evol.">
        <title>Genome-scale phylogeny and comparative genomics of the fungal order Sordariales.</title>
        <authorList>
            <person name="Hensen N."/>
            <person name="Bonometti L."/>
            <person name="Westerberg I."/>
            <person name="Brannstrom I.O."/>
            <person name="Guillou S."/>
            <person name="Cros-Aarteil S."/>
            <person name="Calhoun S."/>
            <person name="Haridas S."/>
            <person name="Kuo A."/>
            <person name="Mondo S."/>
            <person name="Pangilinan J."/>
            <person name="Riley R."/>
            <person name="LaButti K."/>
            <person name="Andreopoulos B."/>
            <person name="Lipzen A."/>
            <person name="Chen C."/>
            <person name="Yan M."/>
            <person name="Daum C."/>
            <person name="Ng V."/>
            <person name="Clum A."/>
            <person name="Steindorff A."/>
            <person name="Ohm R.A."/>
            <person name="Martin F."/>
            <person name="Silar P."/>
            <person name="Natvig D.O."/>
            <person name="Lalanne C."/>
            <person name="Gautier V."/>
            <person name="Ament-Velasquez S.L."/>
            <person name="Kruys A."/>
            <person name="Hutchinson M.I."/>
            <person name="Powell A.J."/>
            <person name="Barry K."/>
            <person name="Miller A.N."/>
            <person name="Grigoriev I.V."/>
            <person name="Debuchy R."/>
            <person name="Gladieux P."/>
            <person name="Hiltunen Thoren M."/>
            <person name="Johannesson H."/>
        </authorList>
    </citation>
    <scope>NUCLEOTIDE SEQUENCE [LARGE SCALE GENOMIC DNA]</scope>
    <source>
        <strain evidence="4">CBS 340.73</strain>
    </source>
</reference>
<dbReference type="AlphaFoldDB" id="A0AAN6N7P8"/>
<dbReference type="PROSITE" id="PS51257">
    <property type="entry name" value="PROKAR_LIPOPROTEIN"/>
    <property type="match status" value="1"/>
</dbReference>
<evidence type="ECO:0000259" key="2">
    <source>
        <dbReference type="Pfam" id="PF13460"/>
    </source>
</evidence>
<proteinExistence type="inferred from homology"/>
<evidence type="ECO:0000313" key="4">
    <source>
        <dbReference type="Proteomes" id="UP001303473"/>
    </source>
</evidence>
<dbReference type="Gene3D" id="3.40.50.720">
    <property type="entry name" value="NAD(P)-binding Rossmann-like Domain"/>
    <property type="match status" value="1"/>
</dbReference>
<gene>
    <name evidence="3" type="ORF">QBC46DRAFT_436222</name>
</gene>
<accession>A0AAN6N7P8</accession>
<dbReference type="InterPro" id="IPR051606">
    <property type="entry name" value="Polyketide_Oxido-like"/>
</dbReference>
<dbReference type="PANTHER" id="PTHR43355">
    <property type="entry name" value="FLAVIN REDUCTASE (NADPH)"/>
    <property type="match status" value="1"/>
</dbReference>
<dbReference type="Proteomes" id="UP001303473">
    <property type="component" value="Unassembled WGS sequence"/>
</dbReference>